<dbReference type="Proteomes" id="UP000218731">
    <property type="component" value="Plasmid pKF715A"/>
</dbReference>
<geneLocation type="plasmid" evidence="2">
    <name>pkf715a dna</name>
</geneLocation>
<protein>
    <submittedName>
        <fullName evidence="1">Uncharacterized protein</fullName>
    </submittedName>
</protein>
<proteinExistence type="predicted"/>
<dbReference type="AlphaFoldDB" id="A0A1L7NNM4"/>
<keyword evidence="1" id="KW-0614">Plasmid</keyword>
<evidence type="ECO:0000313" key="2">
    <source>
        <dbReference type="Proteomes" id="UP000218731"/>
    </source>
</evidence>
<dbReference type="EMBL" id="AP015030">
    <property type="protein sequence ID" value="BAW27075.1"/>
    <property type="molecule type" value="Genomic_DNA"/>
</dbReference>
<gene>
    <name evidence="1" type="ORF">KF715C_pA5700</name>
</gene>
<name>A0A1L7NNM4_PSEPU</name>
<evidence type="ECO:0000313" key="1">
    <source>
        <dbReference type="EMBL" id="BAW27075.1"/>
    </source>
</evidence>
<sequence>MQHDLHLILSDCKVVFARNIQGFYASEGCAVFNAPRPLLGAKHSCTDWCHGRFYSEIDLFSPHAAAFIEKNNALDARVVVAITDAEAVEMLLIGNPHADDYREYEFEEQLEMLLPHFGDIQHLPYGEAMALLDAAKAMLKADAKGEQHGLALPERFQCKINLNVTMASGLSESIDFCGDLADAEQMRGATIPVCQSPDGELVIAPVSASQAAALAEVHGVSYRLSLTRCAAPIDLGTFSEPAAMVQSAKQLNDLLAV</sequence>
<organism evidence="1 2">
    <name type="scientific">Pseudomonas putida</name>
    <name type="common">Arthrobacter siderocapsulatus</name>
    <dbReference type="NCBI Taxonomy" id="303"/>
    <lineage>
        <taxon>Bacteria</taxon>
        <taxon>Pseudomonadati</taxon>
        <taxon>Pseudomonadota</taxon>
        <taxon>Gammaproteobacteria</taxon>
        <taxon>Pseudomonadales</taxon>
        <taxon>Pseudomonadaceae</taxon>
        <taxon>Pseudomonas</taxon>
    </lineage>
</organism>
<accession>A0A1L7NNM4</accession>
<reference evidence="1 2" key="1">
    <citation type="submission" date="2015-11" db="EMBL/GenBank/DDBJ databases">
        <title>Complete genome sequencing of a biphenyl-degrading bacterium, Pseudomonas putida KF715 (=NBRC110667).</title>
        <authorList>
            <person name="Suenaga H."/>
            <person name="Fujihara N."/>
            <person name="Watanabe T."/>
            <person name="Hirose J."/>
            <person name="Kimura N."/>
            <person name="Yamazoe A."/>
            <person name="Hosoyama A."/>
            <person name="Shimodaira J."/>
            <person name="Furukawa K."/>
        </authorList>
    </citation>
    <scope>NUCLEOTIDE SEQUENCE [LARGE SCALE GENOMIC DNA]</scope>
    <source>
        <strain evidence="1 2">KF715</strain>
        <plasmid evidence="2">Plasmid pkf715a dna</plasmid>
    </source>
</reference>